<keyword evidence="5" id="KW-0325">Glycoprotein</keyword>
<evidence type="ECO:0000256" key="3">
    <source>
        <dbReference type="ARBA" id="ARBA00022525"/>
    </source>
</evidence>
<dbReference type="AlphaFoldDB" id="A0A420HMB4"/>
<dbReference type="Gene3D" id="2.70.50.70">
    <property type="match status" value="1"/>
</dbReference>
<dbReference type="PANTHER" id="PTHR33353:SF32">
    <property type="entry name" value="ENDO-BETA-1,4-GLUCANASE D"/>
    <property type="match status" value="1"/>
</dbReference>
<comment type="cofactor">
    <cofactor evidence="1">
        <name>Cu(2+)</name>
        <dbReference type="ChEBI" id="CHEBI:29036"/>
    </cofactor>
</comment>
<comment type="catalytic activity">
    <reaction evidence="6">
        <text>[(1-&gt;4)-beta-D-glucosyl]n+m + reduced acceptor + O2 = 4-dehydro-beta-D-glucosyl-[(1-&gt;4)-beta-D-glucosyl]n-1 + [(1-&gt;4)-beta-D-glucosyl]m + acceptor + H2O.</text>
        <dbReference type="EC" id="1.14.99.56"/>
    </reaction>
</comment>
<keyword evidence="7" id="KW-0732">Signal</keyword>
<dbReference type="Proteomes" id="UP000283383">
    <property type="component" value="Unassembled WGS sequence"/>
</dbReference>
<evidence type="ECO:0000256" key="2">
    <source>
        <dbReference type="ARBA" id="ARBA00004613"/>
    </source>
</evidence>
<dbReference type="InterPro" id="IPR005103">
    <property type="entry name" value="AA9_LPMO"/>
</dbReference>
<keyword evidence="4 6" id="KW-1015">Disulfide bond</keyword>
<accession>A0A420HMB4</accession>
<dbReference type="GO" id="GO:0008810">
    <property type="term" value="F:cellulase activity"/>
    <property type="evidence" value="ECO:0007669"/>
    <property type="project" value="UniProtKB-UniRule"/>
</dbReference>
<comment type="subcellular location">
    <subcellularLocation>
        <location evidence="2 6">Secreted</location>
    </subcellularLocation>
</comment>
<organism evidence="9 10">
    <name type="scientific">Golovinomyces cichoracearum</name>
    <dbReference type="NCBI Taxonomy" id="62708"/>
    <lineage>
        <taxon>Eukaryota</taxon>
        <taxon>Fungi</taxon>
        <taxon>Dikarya</taxon>
        <taxon>Ascomycota</taxon>
        <taxon>Pezizomycotina</taxon>
        <taxon>Leotiomycetes</taxon>
        <taxon>Erysiphales</taxon>
        <taxon>Erysiphaceae</taxon>
        <taxon>Golovinomyces</taxon>
    </lineage>
</organism>
<comment type="function">
    <text evidence="6">Lytic polysaccharide monooxygenase (LMPO) that depolymerizes crystalline and amorphous polysaccharides via the oxidation of scissile alpha- or beta-(1-4)-glycosidic bonds, yielding C1 and/or C4 oxidation products. Catalysis by LPMOs requires the reduction of the active-site copper from Cu(II) to Cu(I) by a reducing agent and H(2)O(2) or O(2) as a cosubstrate.</text>
</comment>
<dbReference type="GO" id="GO:0030248">
    <property type="term" value="F:cellulose binding"/>
    <property type="evidence" value="ECO:0007669"/>
    <property type="project" value="UniProtKB-UniRule"/>
</dbReference>
<evidence type="ECO:0000256" key="7">
    <source>
        <dbReference type="SAM" id="SignalP"/>
    </source>
</evidence>
<dbReference type="Pfam" id="PF03443">
    <property type="entry name" value="AA9"/>
    <property type="match status" value="1"/>
</dbReference>
<dbReference type="CDD" id="cd21175">
    <property type="entry name" value="LPMO_AA9"/>
    <property type="match status" value="1"/>
</dbReference>
<evidence type="ECO:0000259" key="8">
    <source>
        <dbReference type="Pfam" id="PF03443"/>
    </source>
</evidence>
<evidence type="ECO:0000313" key="9">
    <source>
        <dbReference type="EMBL" id="RKF58567.1"/>
    </source>
</evidence>
<protein>
    <recommendedName>
        <fullName evidence="6">AA9 family lytic polysaccharide monooxygenase</fullName>
        <ecNumber evidence="6">1.14.99.56</ecNumber>
    </recommendedName>
    <alternativeName>
        <fullName evidence="6">Endo-beta-1,4-glucanase</fullName>
    </alternativeName>
    <alternativeName>
        <fullName evidence="6">Glycosyl hydrolase 61 family protein</fullName>
    </alternativeName>
</protein>
<dbReference type="PANTHER" id="PTHR33353">
    <property type="entry name" value="PUTATIVE (AFU_ORTHOLOGUE AFUA_1G12560)-RELATED"/>
    <property type="match status" value="1"/>
</dbReference>
<keyword evidence="3 6" id="KW-0964">Secreted</keyword>
<comment type="domain">
    <text evidence="6">Has a modular structure: an endo-beta-1,4-glucanase catalytic module at the N-terminus, a linker rich in serines and threonines, and a C-terminal carbohydrate-binding module (CBM).</text>
</comment>
<feature type="domain" description="Auxiliary Activity family 9 catalytic" evidence="8">
    <location>
        <begin position="22"/>
        <end position="233"/>
    </location>
</feature>
<keyword evidence="6" id="KW-0624">Polysaccharide degradation</keyword>
<dbReference type="GO" id="GO:0030245">
    <property type="term" value="P:cellulose catabolic process"/>
    <property type="evidence" value="ECO:0007669"/>
    <property type="project" value="UniProtKB-UniRule"/>
</dbReference>
<evidence type="ECO:0000256" key="6">
    <source>
        <dbReference type="RuleBase" id="RU368122"/>
    </source>
</evidence>
<gene>
    <name evidence="9" type="ORF">GcM3_181003</name>
</gene>
<name>A0A420HMB4_9PEZI</name>
<dbReference type="EMBL" id="MCBQ01018139">
    <property type="protein sequence ID" value="RKF58567.1"/>
    <property type="molecule type" value="Genomic_DNA"/>
</dbReference>
<keyword evidence="10" id="KW-1185">Reference proteome</keyword>
<feature type="signal peptide" evidence="7">
    <location>
        <begin position="1"/>
        <end position="21"/>
    </location>
</feature>
<evidence type="ECO:0000256" key="4">
    <source>
        <dbReference type="ARBA" id="ARBA00023157"/>
    </source>
</evidence>
<evidence type="ECO:0000313" key="10">
    <source>
        <dbReference type="Proteomes" id="UP000283383"/>
    </source>
</evidence>
<dbReference type="GO" id="GO:0005576">
    <property type="term" value="C:extracellular region"/>
    <property type="evidence" value="ECO:0007669"/>
    <property type="project" value="UniProtKB-SubCell"/>
</dbReference>
<dbReference type="STRING" id="62708.A0A420HMB4"/>
<evidence type="ECO:0000256" key="5">
    <source>
        <dbReference type="ARBA" id="ARBA00023180"/>
    </source>
</evidence>
<keyword evidence="6" id="KW-0119">Carbohydrate metabolism</keyword>
<dbReference type="InterPro" id="IPR049892">
    <property type="entry name" value="AA9"/>
</dbReference>
<reference evidence="9 10" key="1">
    <citation type="journal article" date="2018" name="BMC Genomics">
        <title>Comparative genome analyses reveal sequence features reflecting distinct modes of host-adaptation between dicot and monocot powdery mildew.</title>
        <authorList>
            <person name="Wu Y."/>
            <person name="Ma X."/>
            <person name="Pan Z."/>
            <person name="Kale S.D."/>
            <person name="Song Y."/>
            <person name="King H."/>
            <person name="Zhang Q."/>
            <person name="Presley C."/>
            <person name="Deng X."/>
            <person name="Wei C.I."/>
            <person name="Xiao S."/>
        </authorList>
    </citation>
    <scope>NUCLEOTIDE SEQUENCE [LARGE SCALE GENOMIC DNA]</scope>
    <source>
        <strain evidence="9">UMSG3</strain>
    </source>
</reference>
<feature type="chain" id="PRO_5019252872" description="AA9 family lytic polysaccharide monooxygenase" evidence="7">
    <location>
        <begin position="22"/>
        <end position="388"/>
    </location>
</feature>
<sequence>MTKLAGLIFTFGGVFTHAVDAHSLFTNLYVNNANQGDGTCIRMPKNPSTSTYPVTDLQDSAMVCGFDGTNGVQRVCSVPKGSQLGFEYRLYPDGKRSGSIEPSHKGPCAVYMKAVASAPEATGEGDGWFKVWDEGYDSNAGKWCSDKVIENNGILNVNLPHDLAGGNYLVRSELLALQEADKSPPEPQFYIGCAQINLVTDESSGPTTDTLVSIPGHVRITDPSVQFNIYLPQWPYTVPGPKTYSRGVPIQRSMSASHNKGLLPPKTVAVNGNWWGTEQDSYDSESGCWNATQNCYNQLQTCYDSAPATGSKGCKVYEGKCSKMQSGCRSGDFNGPPDQGMILTDGVKGNLQSRDVAAVNLKQDTDQVRTVQSFRGRLQRHWKRSDTN</sequence>
<proteinExistence type="predicted"/>
<comment type="caution">
    <text evidence="9">The sequence shown here is derived from an EMBL/GenBank/DDBJ whole genome shotgun (WGS) entry which is preliminary data.</text>
</comment>
<evidence type="ECO:0000256" key="1">
    <source>
        <dbReference type="ARBA" id="ARBA00001973"/>
    </source>
</evidence>
<dbReference type="EC" id="1.14.99.56" evidence="6"/>
<keyword evidence="6" id="KW-0136">Cellulose degradation</keyword>